<dbReference type="InterPro" id="IPR011659">
    <property type="entry name" value="WD40"/>
</dbReference>
<dbReference type="PANTHER" id="PTHR36842:SF1">
    <property type="entry name" value="PROTEIN TOLB"/>
    <property type="match status" value="1"/>
</dbReference>
<dbReference type="SUPFAM" id="SSF82171">
    <property type="entry name" value="DPP6 N-terminal domain-like"/>
    <property type="match status" value="1"/>
</dbReference>
<evidence type="ECO:0000313" key="2">
    <source>
        <dbReference type="EMBL" id="CAA9362494.1"/>
    </source>
</evidence>
<proteinExistence type="inferred from homology"/>
<protein>
    <recommendedName>
        <fullName evidence="3">TolB protein, periplasmic protein involved in the tonb-independent uptake of group A colicins</fullName>
    </recommendedName>
</protein>
<name>A0A6J4ML52_9CHLR</name>
<evidence type="ECO:0000256" key="1">
    <source>
        <dbReference type="ARBA" id="ARBA00009820"/>
    </source>
</evidence>
<evidence type="ECO:0008006" key="3">
    <source>
        <dbReference type="Google" id="ProtNLM"/>
    </source>
</evidence>
<dbReference type="AlphaFoldDB" id="A0A6J4ML52"/>
<gene>
    <name evidence="2" type="ORF">AVDCRST_MAG93-7740</name>
</gene>
<comment type="similarity">
    <text evidence="1">Belongs to the TolB family.</text>
</comment>
<dbReference type="Gene3D" id="2.120.10.30">
    <property type="entry name" value="TolB, C-terminal domain"/>
    <property type="match status" value="1"/>
</dbReference>
<feature type="non-terminal residue" evidence="2">
    <location>
        <position position="1"/>
    </location>
</feature>
<reference evidence="2" key="1">
    <citation type="submission" date="2020-02" db="EMBL/GenBank/DDBJ databases">
        <authorList>
            <person name="Meier V. D."/>
        </authorList>
    </citation>
    <scope>NUCLEOTIDE SEQUENCE</scope>
    <source>
        <strain evidence="2">AVDCRST_MAG93</strain>
    </source>
</reference>
<organism evidence="2">
    <name type="scientific">uncultured Chloroflexia bacterium</name>
    <dbReference type="NCBI Taxonomy" id="1672391"/>
    <lineage>
        <taxon>Bacteria</taxon>
        <taxon>Bacillati</taxon>
        <taxon>Chloroflexota</taxon>
        <taxon>Chloroflexia</taxon>
        <taxon>environmental samples</taxon>
    </lineage>
</organism>
<dbReference type="PANTHER" id="PTHR36842">
    <property type="entry name" value="PROTEIN TOLB HOMOLOG"/>
    <property type="match status" value="1"/>
</dbReference>
<dbReference type="EMBL" id="CADCTR010002605">
    <property type="protein sequence ID" value="CAA9362494.1"/>
    <property type="molecule type" value="Genomic_DNA"/>
</dbReference>
<dbReference type="Pfam" id="PF07676">
    <property type="entry name" value="PD40"/>
    <property type="match status" value="2"/>
</dbReference>
<dbReference type="InterPro" id="IPR011042">
    <property type="entry name" value="6-blade_b-propeller_TolB-like"/>
</dbReference>
<sequence length="174" mass="18765">RTLPGGALTTALAPGVSRMLAWNPLVERLEEVQTSIVSLATERTMAQVVSLPGEGLWLPRWSPDATRLVLTSIEGRLVVVDLATGVRADLGPGDAPAWSPDGTMLAYAGASAGLEWTTRNIHVVRANGTEERQRLTDANDEQFYVSPSWSPDGKQILFVELDSGQLFVGTVPER</sequence>
<accession>A0A6J4ML52</accession>